<dbReference type="AlphaFoldDB" id="J9G262"/>
<proteinExistence type="predicted"/>
<organism evidence="1">
    <name type="scientific">gut metagenome</name>
    <dbReference type="NCBI Taxonomy" id="749906"/>
    <lineage>
        <taxon>unclassified sequences</taxon>
        <taxon>metagenomes</taxon>
        <taxon>organismal metagenomes</taxon>
    </lineage>
</organism>
<comment type="caution">
    <text evidence="1">The sequence shown here is derived from an EMBL/GenBank/DDBJ whole genome shotgun (WGS) entry which is preliminary data.</text>
</comment>
<gene>
    <name evidence="1" type="ORF">EVA_18259</name>
</gene>
<name>J9G262_9ZZZZ</name>
<reference evidence="1" key="1">
    <citation type="journal article" date="2012" name="PLoS ONE">
        <title>Gene sets for utilization of primary and secondary nutrition supplies in the distal gut of endangered iberian lynx.</title>
        <authorList>
            <person name="Alcaide M."/>
            <person name="Messina E."/>
            <person name="Richter M."/>
            <person name="Bargiela R."/>
            <person name="Peplies J."/>
            <person name="Huws S.A."/>
            <person name="Newbold C.J."/>
            <person name="Golyshin P.N."/>
            <person name="Simon M.A."/>
            <person name="Lopez G."/>
            <person name="Yakimov M.M."/>
            <person name="Ferrer M."/>
        </authorList>
    </citation>
    <scope>NUCLEOTIDE SEQUENCE</scope>
</reference>
<sequence>MNFHLLIKVVLVFKYTNNQRDKEIILHLFYAYLQTFYPGFQVIQTDELWSEYLE</sequence>
<protein>
    <submittedName>
        <fullName evidence="1">Uncharacterized protein</fullName>
    </submittedName>
</protein>
<evidence type="ECO:0000313" key="1">
    <source>
        <dbReference type="EMBL" id="EJW93634.1"/>
    </source>
</evidence>
<dbReference type="EMBL" id="AMCI01006861">
    <property type="protein sequence ID" value="EJW93634.1"/>
    <property type="molecule type" value="Genomic_DNA"/>
</dbReference>
<accession>J9G262</accession>